<dbReference type="AlphaFoldDB" id="A0A0G0LPD7"/>
<evidence type="ECO:0000313" key="3">
    <source>
        <dbReference type="Proteomes" id="UP000034207"/>
    </source>
</evidence>
<protein>
    <recommendedName>
        <fullName evidence="4">DUF4199 domain-containing protein</fullName>
    </recommendedName>
</protein>
<gene>
    <name evidence="2" type="ORF">UT18_C0016G0039</name>
</gene>
<keyword evidence="1" id="KW-0812">Transmembrane</keyword>
<dbReference type="STRING" id="1618345.UT18_C0016G0039"/>
<evidence type="ECO:0008006" key="4">
    <source>
        <dbReference type="Google" id="ProtNLM"/>
    </source>
</evidence>
<dbReference type="EMBL" id="LBVV01000016">
    <property type="protein sequence ID" value="KKQ93743.1"/>
    <property type="molecule type" value="Genomic_DNA"/>
</dbReference>
<dbReference type="Proteomes" id="UP000034207">
    <property type="component" value="Unassembled WGS sequence"/>
</dbReference>
<keyword evidence="1" id="KW-0472">Membrane</keyword>
<feature type="transmembrane region" description="Helical" evidence="1">
    <location>
        <begin position="112"/>
        <end position="132"/>
    </location>
</feature>
<organism evidence="2 3">
    <name type="scientific">candidate division CPR2 bacterium GW2011_GWC2_39_10</name>
    <dbReference type="NCBI Taxonomy" id="1618345"/>
    <lineage>
        <taxon>Bacteria</taxon>
        <taxon>Bacteria division CPR2</taxon>
    </lineage>
</organism>
<keyword evidence="1" id="KW-1133">Transmembrane helix</keyword>
<evidence type="ECO:0000313" key="2">
    <source>
        <dbReference type="EMBL" id="KKQ93743.1"/>
    </source>
</evidence>
<name>A0A0G0LPD7_UNCC2</name>
<accession>A0A0G0LPD7</accession>
<comment type="caution">
    <text evidence="2">The sequence shown here is derived from an EMBL/GenBank/DDBJ whole genome shotgun (WGS) entry which is preliminary data.</text>
</comment>
<evidence type="ECO:0000256" key="1">
    <source>
        <dbReference type="SAM" id="Phobius"/>
    </source>
</evidence>
<feature type="transmembrane region" description="Helical" evidence="1">
    <location>
        <begin position="12"/>
        <end position="31"/>
    </location>
</feature>
<proteinExistence type="predicted"/>
<reference evidence="2 3" key="1">
    <citation type="journal article" date="2015" name="Nature">
        <title>rRNA introns, odd ribosomes, and small enigmatic genomes across a large radiation of phyla.</title>
        <authorList>
            <person name="Brown C.T."/>
            <person name="Hug L.A."/>
            <person name="Thomas B.C."/>
            <person name="Sharon I."/>
            <person name="Castelle C.J."/>
            <person name="Singh A."/>
            <person name="Wilkins M.J."/>
            <person name="Williams K.H."/>
            <person name="Banfield J.F."/>
        </authorList>
    </citation>
    <scope>NUCLEOTIDE SEQUENCE [LARGE SCALE GENOMIC DNA]</scope>
</reference>
<sequence>MFKDLSPKGIYYSFASLGALLMIVIGSFAIINGAMTKYVFKQGPQSQVEMAGIPPLPLNDTKAVSDLTLREDLSKADKEAIEAWLKDYKNWQDTVKNQKMNVYDPLYSQLNFGFSMLIIGVPLFVFHIRHIIRDEKTADKKK</sequence>